<dbReference type="EMBL" id="BGPR01014745">
    <property type="protein sequence ID" value="GBN66524.1"/>
    <property type="molecule type" value="Genomic_DNA"/>
</dbReference>
<dbReference type="Pfam" id="PF00732">
    <property type="entry name" value="GMC_oxred_N"/>
    <property type="match status" value="1"/>
</dbReference>
<proteinExistence type="inferred from homology"/>
<dbReference type="PANTHER" id="PTHR11552:SF147">
    <property type="entry name" value="CHOLINE DEHYDROGENASE, MITOCHONDRIAL"/>
    <property type="match status" value="1"/>
</dbReference>
<dbReference type="GO" id="GO:0016614">
    <property type="term" value="F:oxidoreductase activity, acting on CH-OH group of donors"/>
    <property type="evidence" value="ECO:0007669"/>
    <property type="project" value="InterPro"/>
</dbReference>
<dbReference type="InterPro" id="IPR036188">
    <property type="entry name" value="FAD/NAD-bd_sf"/>
</dbReference>
<keyword evidence="8" id="KW-1185">Reference proteome</keyword>
<gene>
    <name evidence="7" type="primary">Gld_48</name>
    <name evidence="7" type="ORF">AVEN_195731_1</name>
</gene>
<reference evidence="7 8" key="1">
    <citation type="journal article" date="2019" name="Sci. Rep.">
        <title>Orb-weaving spider Araneus ventricosus genome elucidates the spidroin gene catalogue.</title>
        <authorList>
            <person name="Kono N."/>
            <person name="Nakamura H."/>
            <person name="Ohtoshi R."/>
            <person name="Moran D.A.P."/>
            <person name="Shinohara A."/>
            <person name="Yoshida Y."/>
            <person name="Fujiwara M."/>
            <person name="Mori M."/>
            <person name="Tomita M."/>
            <person name="Arakawa K."/>
        </authorList>
    </citation>
    <scope>NUCLEOTIDE SEQUENCE [LARGE SCALE GENOMIC DNA]</scope>
</reference>
<dbReference type="InterPro" id="IPR000172">
    <property type="entry name" value="GMC_OxRdtase_N"/>
</dbReference>
<dbReference type="PANTHER" id="PTHR11552">
    <property type="entry name" value="GLUCOSE-METHANOL-CHOLINE GMC OXIDOREDUCTASE"/>
    <property type="match status" value="1"/>
</dbReference>
<dbReference type="Proteomes" id="UP000499080">
    <property type="component" value="Unassembled WGS sequence"/>
</dbReference>
<sequence>MDYNITVESSYPTPYATSNFLPLILLSMIGQKHTPDTTTHIKDVYDYIIVGGGSAGSIVASRLAEKHCVTVLLLEAGKSPPKVSDIPTAARSFIQSDIDWNYNTAPQKFTGAGLVNRSIAWPSGKAIGGSGVINEMLYVRGNQKNYDDWDRQGASGWSYAEVLRYFKKLENNVNQDFIKNGYHGVNGPITVSNPEYNSELKAAVFDYARSRGIRVGDINGPLATVFYDVQATTRNGQRCSSAKAYLVPKENNTNLDIVAGAFVKKIIIENHTAKGVIFDFEGETREVRAYKEVILSAGTINTAQLLMLSGIGPRAELKKHNVGI</sequence>
<accession>A0A4Y2QT16</accession>
<evidence type="ECO:0000256" key="4">
    <source>
        <dbReference type="ARBA" id="ARBA00022827"/>
    </source>
</evidence>
<keyword evidence="4 5" id="KW-0274">FAD</keyword>
<evidence type="ECO:0000256" key="1">
    <source>
        <dbReference type="ARBA" id="ARBA00001974"/>
    </source>
</evidence>
<dbReference type="OrthoDB" id="6432211at2759"/>
<feature type="domain" description="Glucose-methanol-choline oxidoreductase N-terminal" evidence="6">
    <location>
        <begin position="124"/>
        <end position="147"/>
    </location>
</feature>
<evidence type="ECO:0000256" key="2">
    <source>
        <dbReference type="ARBA" id="ARBA00010790"/>
    </source>
</evidence>
<dbReference type="SUPFAM" id="SSF51905">
    <property type="entry name" value="FAD/NAD(P)-binding domain"/>
    <property type="match status" value="1"/>
</dbReference>
<dbReference type="InterPro" id="IPR012132">
    <property type="entry name" value="GMC_OxRdtase"/>
</dbReference>
<keyword evidence="3 5" id="KW-0285">Flavoprotein</keyword>
<comment type="similarity">
    <text evidence="2 5">Belongs to the GMC oxidoreductase family.</text>
</comment>
<evidence type="ECO:0000313" key="7">
    <source>
        <dbReference type="EMBL" id="GBN66524.1"/>
    </source>
</evidence>
<evidence type="ECO:0000256" key="3">
    <source>
        <dbReference type="ARBA" id="ARBA00022630"/>
    </source>
</evidence>
<organism evidence="7 8">
    <name type="scientific">Araneus ventricosus</name>
    <name type="common">Orbweaver spider</name>
    <name type="synonym">Epeira ventricosa</name>
    <dbReference type="NCBI Taxonomy" id="182803"/>
    <lineage>
        <taxon>Eukaryota</taxon>
        <taxon>Metazoa</taxon>
        <taxon>Ecdysozoa</taxon>
        <taxon>Arthropoda</taxon>
        <taxon>Chelicerata</taxon>
        <taxon>Arachnida</taxon>
        <taxon>Araneae</taxon>
        <taxon>Araneomorphae</taxon>
        <taxon>Entelegynae</taxon>
        <taxon>Araneoidea</taxon>
        <taxon>Araneidae</taxon>
        <taxon>Araneus</taxon>
    </lineage>
</organism>
<comment type="caution">
    <text evidence="7">The sequence shown here is derived from an EMBL/GenBank/DDBJ whole genome shotgun (WGS) entry which is preliminary data.</text>
</comment>
<name>A0A4Y2QT16_ARAVE</name>
<evidence type="ECO:0000313" key="8">
    <source>
        <dbReference type="Proteomes" id="UP000499080"/>
    </source>
</evidence>
<dbReference type="AlphaFoldDB" id="A0A4Y2QT16"/>
<dbReference type="Gene3D" id="3.50.50.60">
    <property type="entry name" value="FAD/NAD(P)-binding domain"/>
    <property type="match status" value="2"/>
</dbReference>
<evidence type="ECO:0000256" key="5">
    <source>
        <dbReference type="RuleBase" id="RU003968"/>
    </source>
</evidence>
<dbReference type="PROSITE" id="PS00623">
    <property type="entry name" value="GMC_OXRED_1"/>
    <property type="match status" value="1"/>
</dbReference>
<protein>
    <submittedName>
        <fullName evidence="7">Glucose dehydrogenase [FAD, quinone]</fullName>
    </submittedName>
</protein>
<dbReference type="GO" id="GO:0050660">
    <property type="term" value="F:flavin adenine dinucleotide binding"/>
    <property type="evidence" value="ECO:0007669"/>
    <property type="project" value="InterPro"/>
</dbReference>
<evidence type="ECO:0000259" key="6">
    <source>
        <dbReference type="PROSITE" id="PS00623"/>
    </source>
</evidence>
<comment type="cofactor">
    <cofactor evidence="1">
        <name>FAD</name>
        <dbReference type="ChEBI" id="CHEBI:57692"/>
    </cofactor>
</comment>